<dbReference type="SUPFAM" id="SSF48350">
    <property type="entry name" value="GTPase activation domain, GAP"/>
    <property type="match status" value="1"/>
</dbReference>
<feature type="region of interest" description="Disordered" evidence="2">
    <location>
        <begin position="490"/>
        <end position="515"/>
    </location>
</feature>
<dbReference type="Pfam" id="PF00169">
    <property type="entry name" value="PH"/>
    <property type="match status" value="1"/>
</dbReference>
<name>A0A8C5FQ39_GADMO</name>
<dbReference type="Pfam" id="PF00397">
    <property type="entry name" value="WW"/>
    <property type="match status" value="1"/>
</dbReference>
<dbReference type="Ensembl" id="ENSGMOT00000074656.1">
    <property type="protein sequence ID" value="ENSGMOP00000052964.1"/>
    <property type="gene ID" value="ENSGMOG00000007982.2"/>
</dbReference>
<keyword evidence="7" id="KW-1185">Reference proteome</keyword>
<dbReference type="PANTHER" id="PTHR23176">
    <property type="entry name" value="RHO/RAC/CDC GTPASE-ACTIVATING PROTEIN"/>
    <property type="match status" value="1"/>
</dbReference>
<gene>
    <name evidence="6" type="primary">ARHGAP9</name>
</gene>
<evidence type="ECO:0000256" key="2">
    <source>
        <dbReference type="SAM" id="MobiDB-lite"/>
    </source>
</evidence>
<dbReference type="GO" id="GO:0005096">
    <property type="term" value="F:GTPase activator activity"/>
    <property type="evidence" value="ECO:0007669"/>
    <property type="project" value="UniProtKB-KW"/>
</dbReference>
<dbReference type="OMA" id="METIKMS"/>
<feature type="region of interest" description="Disordered" evidence="2">
    <location>
        <begin position="228"/>
        <end position="318"/>
    </location>
</feature>
<dbReference type="SUPFAM" id="SSF50729">
    <property type="entry name" value="PH domain-like"/>
    <property type="match status" value="1"/>
</dbReference>
<dbReference type="InterPro" id="IPR001849">
    <property type="entry name" value="PH_domain"/>
</dbReference>
<dbReference type="PROSITE" id="PS50238">
    <property type="entry name" value="RHOGAP"/>
    <property type="match status" value="1"/>
</dbReference>
<dbReference type="Gene3D" id="2.30.30.40">
    <property type="entry name" value="SH3 Domains"/>
    <property type="match status" value="1"/>
</dbReference>
<dbReference type="Pfam" id="PF00620">
    <property type="entry name" value="RhoGAP"/>
    <property type="match status" value="1"/>
</dbReference>
<keyword evidence="1" id="KW-0343">GTPase activation</keyword>
<dbReference type="Gene3D" id="2.20.70.10">
    <property type="match status" value="1"/>
</dbReference>
<feature type="compositionally biased region" description="Polar residues" evidence="2">
    <location>
        <begin position="506"/>
        <end position="515"/>
    </location>
</feature>
<dbReference type="SMART" id="SM00233">
    <property type="entry name" value="PH"/>
    <property type="match status" value="1"/>
</dbReference>
<feature type="compositionally biased region" description="Polar residues" evidence="2">
    <location>
        <begin position="705"/>
        <end position="715"/>
    </location>
</feature>
<dbReference type="GO" id="GO:0005543">
    <property type="term" value="F:phospholipid binding"/>
    <property type="evidence" value="ECO:0007669"/>
    <property type="project" value="InterPro"/>
</dbReference>
<dbReference type="Gene3D" id="2.30.29.30">
    <property type="entry name" value="Pleckstrin-homology domain (PH domain)/Phosphotyrosine-binding domain (PTB)"/>
    <property type="match status" value="1"/>
</dbReference>
<feature type="compositionally biased region" description="Pro residues" evidence="2">
    <location>
        <begin position="367"/>
        <end position="376"/>
    </location>
</feature>
<dbReference type="SUPFAM" id="SSF50044">
    <property type="entry name" value="SH3-domain"/>
    <property type="match status" value="1"/>
</dbReference>
<dbReference type="Gene3D" id="1.10.555.10">
    <property type="entry name" value="Rho GTPase activation protein"/>
    <property type="match status" value="1"/>
</dbReference>
<evidence type="ECO:0000259" key="3">
    <source>
        <dbReference type="PROSITE" id="PS50003"/>
    </source>
</evidence>
<feature type="region of interest" description="Disordered" evidence="2">
    <location>
        <begin position="699"/>
        <end position="718"/>
    </location>
</feature>
<feature type="domain" description="PH" evidence="3">
    <location>
        <begin position="556"/>
        <end position="668"/>
    </location>
</feature>
<evidence type="ECO:0000256" key="1">
    <source>
        <dbReference type="ARBA" id="ARBA00022468"/>
    </source>
</evidence>
<evidence type="ECO:0000313" key="7">
    <source>
        <dbReference type="Proteomes" id="UP000694546"/>
    </source>
</evidence>
<organism evidence="6 7">
    <name type="scientific">Gadus morhua</name>
    <name type="common">Atlantic cod</name>
    <dbReference type="NCBI Taxonomy" id="8049"/>
    <lineage>
        <taxon>Eukaryota</taxon>
        <taxon>Metazoa</taxon>
        <taxon>Chordata</taxon>
        <taxon>Craniata</taxon>
        <taxon>Vertebrata</taxon>
        <taxon>Euteleostomi</taxon>
        <taxon>Actinopterygii</taxon>
        <taxon>Neopterygii</taxon>
        <taxon>Teleostei</taxon>
        <taxon>Neoteleostei</taxon>
        <taxon>Acanthomorphata</taxon>
        <taxon>Zeiogadaria</taxon>
        <taxon>Gadariae</taxon>
        <taxon>Gadiformes</taxon>
        <taxon>Gadoidei</taxon>
        <taxon>Gadidae</taxon>
        <taxon>Gadus</taxon>
    </lineage>
</organism>
<dbReference type="PROSITE" id="PS50003">
    <property type="entry name" value="PH_DOMAIN"/>
    <property type="match status" value="1"/>
</dbReference>
<dbReference type="InterPro" id="IPR011993">
    <property type="entry name" value="PH-like_dom_sf"/>
</dbReference>
<protein>
    <submittedName>
        <fullName evidence="6">Rho GTPase activating protein 9</fullName>
    </submittedName>
</protein>
<evidence type="ECO:0000259" key="4">
    <source>
        <dbReference type="PROSITE" id="PS50020"/>
    </source>
</evidence>
<dbReference type="SMART" id="SM00456">
    <property type="entry name" value="WW"/>
    <property type="match status" value="1"/>
</dbReference>
<dbReference type="InterPro" id="IPR001202">
    <property type="entry name" value="WW_dom"/>
</dbReference>
<dbReference type="CDD" id="cd13233">
    <property type="entry name" value="PH_ARHGAP9-like"/>
    <property type="match status" value="1"/>
</dbReference>
<dbReference type="InterPro" id="IPR036020">
    <property type="entry name" value="WW_dom_sf"/>
</dbReference>
<dbReference type="AlphaFoldDB" id="A0A8C5FQ39"/>
<proteinExistence type="predicted"/>
<dbReference type="PRINTS" id="PR00683">
    <property type="entry name" value="SPECTRINPH"/>
</dbReference>
<feature type="compositionally biased region" description="Polar residues" evidence="2">
    <location>
        <begin position="416"/>
        <end position="432"/>
    </location>
</feature>
<feature type="compositionally biased region" description="Polar residues" evidence="2">
    <location>
        <begin position="284"/>
        <end position="296"/>
    </location>
</feature>
<feature type="domain" description="WW" evidence="4">
    <location>
        <begin position="385"/>
        <end position="413"/>
    </location>
</feature>
<dbReference type="PROSITE" id="PS50020">
    <property type="entry name" value="WW_DOMAIN_2"/>
    <property type="match status" value="1"/>
</dbReference>
<dbReference type="GO" id="GO:0005737">
    <property type="term" value="C:cytoplasm"/>
    <property type="evidence" value="ECO:0007669"/>
    <property type="project" value="TreeGrafter"/>
</dbReference>
<feature type="region of interest" description="Disordered" evidence="2">
    <location>
        <begin position="353"/>
        <end position="378"/>
    </location>
</feature>
<evidence type="ECO:0000259" key="5">
    <source>
        <dbReference type="PROSITE" id="PS50238"/>
    </source>
</evidence>
<dbReference type="SUPFAM" id="SSF51045">
    <property type="entry name" value="WW domain"/>
    <property type="match status" value="1"/>
</dbReference>
<dbReference type="GO" id="GO:0007165">
    <property type="term" value="P:signal transduction"/>
    <property type="evidence" value="ECO:0007669"/>
    <property type="project" value="InterPro"/>
</dbReference>
<evidence type="ECO:0000313" key="6">
    <source>
        <dbReference type="Ensembl" id="ENSGMOP00000052964.1"/>
    </source>
</evidence>
<accession>A0A8C5FQ39</accession>
<dbReference type="Proteomes" id="UP000694546">
    <property type="component" value="Chromosome 13"/>
</dbReference>
<dbReference type="PANTHER" id="PTHR23176:SF103">
    <property type="entry name" value="RHO GTPASE-ACTIVATING PROTEIN 9"/>
    <property type="match status" value="1"/>
</dbReference>
<dbReference type="GeneTree" id="ENSGT00950000182860"/>
<dbReference type="CDD" id="cd00201">
    <property type="entry name" value="WW"/>
    <property type="match status" value="1"/>
</dbReference>
<sequence length="948" mass="106143">MLSGSWRRSISHQPAGAVVANRGVAVCGVPSGTVVLEAQYDYNYRSADGRQVCIREGERFILLKKTNADWWQVGNQRFIVHVLLMLYLLSFQRDARDHIELVVFLLVVVVSVQLRKQTDNPRPVPRVSRNHINGLSDHFLFPASAQVRRIGAASKAKPLYVPATYVTEVPIAPMPSPQRIFMTTSLSTELSSHPRVSLTKSPTQAQYSDKYQVNKPFCRSMENLNSSSAFKGSERSAGQAAPRFPTLPLSGSGSHGSTSPGYLRVPGGGPRGSASQPPLPRVTPTITRSQSSSNLPENPYDEVGRGFGFHGSPRVPKKSCSQWDMAELSRSNNHLQVPTESYVPQLSWQNSPLYSDTLTPSASPSRAEPPSPPPGEQPLQVLDLWEQYSDLASGRSYYVNSITKERSWKPPRRARTGSTNQLNHPQPQISPRHTSHLSLPLSGTTNGTVHKLSPDLVYRSHQRSALGAVHRKQSMQRAVSSDVLTMSTFGKGDALSPDSSPMHLPHSQSLQENGQVATGSIQLSLQSRGYSYNVTNIIVEPPSPDSSPDSDSSKPELEKAGLLNKTKISEGGRKLRKNWNQSWVVLVGNSLVFFKDPKSQTPSSWKPGNSRPESSVDLRGAQLEFADCLSSKKNVFKLRTVTGNEFLLQSETDSLVREWYNTIQGVIDRLERENPLDNVLLYSQRRAGSLEMLDRIGEDDDRTRTSVPRSASNLENTERKRVRSRLKKLILRRPPLQALQEKGLIKDQVFGCRLEMLCERERSAVPRFVRLCTEAVERRGLQTDGIYRVSGNLAVIQKLRFMVNHEEKLNLDQSEWEDIHVITGALKLFFRELPEPLVPYGFYTDIIETVKMSDYSDKVDRLKCLVLNIPPPSHDTLHFIFSHLQRVLEQSDANRMTTQNIAIVFGPTLMRPERDTGLMAVHMVYQNQAVELMLTEFDHIFRTPPPLS</sequence>
<reference evidence="6" key="2">
    <citation type="submission" date="2025-09" db="UniProtKB">
        <authorList>
            <consortium name="Ensembl"/>
        </authorList>
    </citation>
    <scope>IDENTIFICATION</scope>
</reference>
<feature type="compositionally biased region" description="Low complexity" evidence="2">
    <location>
        <begin position="246"/>
        <end position="261"/>
    </location>
</feature>
<dbReference type="InterPro" id="IPR008936">
    <property type="entry name" value="Rho_GTPase_activation_prot"/>
</dbReference>
<feature type="domain" description="Rho-GAP" evidence="5">
    <location>
        <begin position="752"/>
        <end position="941"/>
    </location>
</feature>
<dbReference type="CDD" id="cd04403">
    <property type="entry name" value="RhoGAP_ARHGAP27_15_12_9"/>
    <property type="match status" value="1"/>
</dbReference>
<feature type="region of interest" description="Disordered" evidence="2">
    <location>
        <begin position="537"/>
        <end position="565"/>
    </location>
</feature>
<dbReference type="InterPro" id="IPR050729">
    <property type="entry name" value="Rho-GAP"/>
</dbReference>
<dbReference type="InterPro" id="IPR036028">
    <property type="entry name" value="SH3-like_dom_sf"/>
</dbReference>
<reference evidence="6" key="1">
    <citation type="submission" date="2025-08" db="UniProtKB">
        <authorList>
            <consortium name="Ensembl"/>
        </authorList>
    </citation>
    <scope>IDENTIFICATION</scope>
</reference>
<dbReference type="SMART" id="SM00324">
    <property type="entry name" value="RhoGAP"/>
    <property type="match status" value="1"/>
</dbReference>
<dbReference type="InterPro" id="IPR001605">
    <property type="entry name" value="PH_dom-spectrin-type"/>
</dbReference>
<feature type="region of interest" description="Disordered" evidence="2">
    <location>
        <begin position="406"/>
        <end position="434"/>
    </location>
</feature>
<dbReference type="InterPro" id="IPR000198">
    <property type="entry name" value="RhoGAP_dom"/>
</dbReference>